<name>A0A0L6Z641_9CLOT</name>
<feature type="domain" description="Electron transfer flavoprotein alpha/beta-subunit N-terminal" evidence="5">
    <location>
        <begin position="18"/>
        <end position="207"/>
    </location>
</feature>
<dbReference type="PANTHER" id="PTHR43153:SF1">
    <property type="entry name" value="ELECTRON TRANSFER FLAVOPROTEIN SUBUNIT ALPHA, MITOCHONDRIAL"/>
    <property type="match status" value="1"/>
</dbReference>
<keyword evidence="7" id="KW-1185">Reference proteome</keyword>
<comment type="cofactor">
    <cofactor evidence="4">
        <name>FAD</name>
        <dbReference type="ChEBI" id="CHEBI:57692"/>
    </cofactor>
    <text evidence="4">Binds 1 FAD per dimer.</text>
</comment>
<keyword evidence="2" id="KW-0285">Flavoprotein</keyword>
<proteinExistence type="inferred from homology"/>
<comment type="similarity">
    <text evidence="1">Belongs to the ETF alpha-subunit/FixB family.</text>
</comment>
<dbReference type="EMBL" id="LHUR01000042">
    <property type="protein sequence ID" value="KOA18437.1"/>
    <property type="molecule type" value="Genomic_DNA"/>
</dbReference>
<gene>
    <name evidence="6" type="primary">acrA_7</name>
    <name evidence="6" type="ORF">CLHOM_33390</name>
</gene>
<evidence type="ECO:0000256" key="1">
    <source>
        <dbReference type="ARBA" id="ARBA00005817"/>
    </source>
</evidence>
<dbReference type="GO" id="GO:0033539">
    <property type="term" value="P:fatty acid beta-oxidation using acyl-CoA dehydrogenase"/>
    <property type="evidence" value="ECO:0007669"/>
    <property type="project" value="TreeGrafter"/>
</dbReference>
<dbReference type="STRING" id="36844.SAMN04488501_101141"/>
<organism evidence="6 7">
    <name type="scientific">Clostridium homopropionicum DSM 5847</name>
    <dbReference type="NCBI Taxonomy" id="1121318"/>
    <lineage>
        <taxon>Bacteria</taxon>
        <taxon>Bacillati</taxon>
        <taxon>Bacillota</taxon>
        <taxon>Clostridia</taxon>
        <taxon>Eubacteriales</taxon>
        <taxon>Clostridiaceae</taxon>
        <taxon>Clostridium</taxon>
    </lineage>
</organism>
<dbReference type="InterPro" id="IPR014731">
    <property type="entry name" value="ETF_asu_C"/>
</dbReference>
<evidence type="ECO:0000256" key="3">
    <source>
        <dbReference type="ARBA" id="ARBA00022827"/>
    </source>
</evidence>
<feature type="binding site" evidence="4">
    <location>
        <begin position="270"/>
        <end position="274"/>
    </location>
    <ligand>
        <name>FAD</name>
        <dbReference type="ChEBI" id="CHEBI:57692"/>
    </ligand>
</feature>
<dbReference type="PANTHER" id="PTHR43153">
    <property type="entry name" value="ELECTRON TRANSFER FLAVOPROTEIN ALPHA"/>
    <property type="match status" value="1"/>
</dbReference>
<feature type="binding site" evidence="4">
    <location>
        <begin position="256"/>
        <end position="257"/>
    </location>
    <ligand>
        <name>FAD</name>
        <dbReference type="ChEBI" id="CHEBI:57692"/>
    </ligand>
</feature>
<evidence type="ECO:0000313" key="7">
    <source>
        <dbReference type="Proteomes" id="UP000037043"/>
    </source>
</evidence>
<feature type="binding site" evidence="4">
    <location>
        <position position="308"/>
    </location>
    <ligand>
        <name>FAD</name>
        <dbReference type="ChEBI" id="CHEBI:57692"/>
    </ligand>
</feature>
<dbReference type="RefSeq" id="WP_052222784.1">
    <property type="nucleotide sequence ID" value="NZ_LHUR01000042.1"/>
</dbReference>
<dbReference type="InterPro" id="IPR029035">
    <property type="entry name" value="DHS-like_NAD/FAD-binding_dom"/>
</dbReference>
<evidence type="ECO:0000256" key="4">
    <source>
        <dbReference type="PIRSR" id="PIRSR000089-1"/>
    </source>
</evidence>
<keyword evidence="3 4" id="KW-0274">FAD</keyword>
<dbReference type="Pfam" id="PF00766">
    <property type="entry name" value="ETF_alpha"/>
    <property type="match status" value="1"/>
</dbReference>
<dbReference type="Gene3D" id="3.40.50.620">
    <property type="entry name" value="HUPs"/>
    <property type="match status" value="1"/>
</dbReference>
<dbReference type="GO" id="GO:0050660">
    <property type="term" value="F:flavin adenine dinucleotide binding"/>
    <property type="evidence" value="ECO:0007669"/>
    <property type="project" value="InterPro"/>
</dbReference>
<sequence>MQRAKVNQSINLKDYNDIWVIGEQREGKIHPVTIELIGEAKKLASEIGKKVIVVVAGYEIEEEVKKLLNYGVDKVLYIKSPLLKTFSTDGYAISISNLILERKPEIVLVGATSIGRDIGPRIAAKIGTGLVADCTKLDIDPTDGKILQTRPAFGGNLMATIICPINRPQMATVRPGVMQKAQHIDNPTGVVEEITPNLTEADIIAKVIEIVKSGKKRVNLIDAKIIVSGGRGVKGPEGFELIKALADALGGEVGSSRACVDAGWIDSMHQVGQTGTTVRPEIYFACGISGAIQHLAGMSESKYIVAINTDSTAPIFKVCDFGIVGDLKEVIPAMIEGIEKGKAFEI</sequence>
<accession>A0A0L6Z641</accession>
<dbReference type="Proteomes" id="UP000037043">
    <property type="component" value="Unassembled WGS sequence"/>
</dbReference>
<dbReference type="InterPro" id="IPR033947">
    <property type="entry name" value="ETF_alpha_N"/>
</dbReference>
<dbReference type="InterPro" id="IPR001308">
    <property type="entry name" value="ETF_a/FixB"/>
</dbReference>
<reference evidence="7" key="1">
    <citation type="submission" date="2015-08" db="EMBL/GenBank/DDBJ databases">
        <title>Genome sequence of the strict anaerobe Clostridium homopropionicum LuHBu1 (DSM 5847T).</title>
        <authorList>
            <person name="Poehlein A."/>
            <person name="Beck M."/>
            <person name="Schiel-Bengelsdorf B."/>
            <person name="Bengelsdorf F.R."/>
            <person name="Daniel R."/>
            <person name="Duerre P."/>
        </authorList>
    </citation>
    <scope>NUCLEOTIDE SEQUENCE [LARGE SCALE GENOMIC DNA]</scope>
    <source>
        <strain evidence="7">DSM 5847</strain>
    </source>
</reference>
<dbReference type="AlphaFoldDB" id="A0A0L6Z641"/>
<dbReference type="CDD" id="cd01715">
    <property type="entry name" value="ETF_alpha"/>
    <property type="match status" value="1"/>
</dbReference>
<evidence type="ECO:0000256" key="2">
    <source>
        <dbReference type="ARBA" id="ARBA00022630"/>
    </source>
</evidence>
<dbReference type="GO" id="GO:0009055">
    <property type="term" value="F:electron transfer activity"/>
    <property type="evidence" value="ECO:0007669"/>
    <property type="project" value="InterPro"/>
</dbReference>
<evidence type="ECO:0000259" key="5">
    <source>
        <dbReference type="SMART" id="SM00893"/>
    </source>
</evidence>
<dbReference type="InterPro" id="IPR014730">
    <property type="entry name" value="ETF_a/b_N"/>
</dbReference>
<feature type="binding site" evidence="4">
    <location>
        <position position="231"/>
    </location>
    <ligand>
        <name>FAD</name>
        <dbReference type="ChEBI" id="CHEBI:57692"/>
    </ligand>
</feature>
<protein>
    <submittedName>
        <fullName evidence="6">Acryloyl-CoA reductase electron transfer subunit beta</fullName>
    </submittedName>
</protein>
<comment type="caution">
    <text evidence="6">The sequence shown here is derived from an EMBL/GenBank/DDBJ whole genome shotgun (WGS) entry which is preliminary data.</text>
</comment>
<dbReference type="FunFam" id="3.40.50.1220:FF:000001">
    <property type="entry name" value="Electron transfer flavoprotein, alpha subunit"/>
    <property type="match status" value="1"/>
</dbReference>
<feature type="binding site" evidence="4">
    <location>
        <begin position="287"/>
        <end position="294"/>
    </location>
    <ligand>
        <name>FAD</name>
        <dbReference type="ChEBI" id="CHEBI:57692"/>
    </ligand>
</feature>
<dbReference type="PIRSF" id="PIRSF000089">
    <property type="entry name" value="Electra_flavoP_a"/>
    <property type="match status" value="1"/>
</dbReference>
<dbReference type="Pfam" id="PF01012">
    <property type="entry name" value="ETF"/>
    <property type="match status" value="1"/>
</dbReference>
<dbReference type="SUPFAM" id="SSF52402">
    <property type="entry name" value="Adenine nucleotide alpha hydrolases-like"/>
    <property type="match status" value="1"/>
</dbReference>
<dbReference type="SUPFAM" id="SSF52467">
    <property type="entry name" value="DHS-like NAD/FAD-binding domain"/>
    <property type="match status" value="1"/>
</dbReference>
<dbReference type="InterPro" id="IPR014729">
    <property type="entry name" value="Rossmann-like_a/b/a_fold"/>
</dbReference>
<evidence type="ECO:0000313" key="6">
    <source>
        <dbReference type="EMBL" id="KOA18437.1"/>
    </source>
</evidence>
<dbReference type="Gene3D" id="3.40.50.1220">
    <property type="entry name" value="TPP-binding domain"/>
    <property type="match status" value="1"/>
</dbReference>
<dbReference type="PATRIC" id="fig|1121318.3.peg.3334"/>
<dbReference type="SMART" id="SM00893">
    <property type="entry name" value="ETF"/>
    <property type="match status" value="1"/>
</dbReference>